<reference evidence="2 3" key="1">
    <citation type="submission" date="2019-05" db="EMBL/GenBank/DDBJ databases">
        <title>Another draft genome of Portunus trituberculatus and its Hox gene families provides insights of decapod evolution.</title>
        <authorList>
            <person name="Jeong J.-H."/>
            <person name="Song I."/>
            <person name="Kim S."/>
            <person name="Choi T."/>
            <person name="Kim D."/>
            <person name="Ryu S."/>
            <person name="Kim W."/>
        </authorList>
    </citation>
    <scope>NUCLEOTIDE SEQUENCE [LARGE SCALE GENOMIC DNA]</scope>
    <source>
        <tissue evidence="2">Muscle</tissue>
    </source>
</reference>
<dbReference type="Proteomes" id="UP000324222">
    <property type="component" value="Unassembled WGS sequence"/>
</dbReference>
<comment type="caution">
    <text evidence="2">The sequence shown here is derived from an EMBL/GenBank/DDBJ whole genome shotgun (WGS) entry which is preliminary data.</text>
</comment>
<keyword evidence="3" id="KW-1185">Reference proteome</keyword>
<evidence type="ECO:0000256" key="1">
    <source>
        <dbReference type="SAM" id="MobiDB-lite"/>
    </source>
</evidence>
<dbReference type="EMBL" id="VSRR010000302">
    <property type="protein sequence ID" value="MPC13726.1"/>
    <property type="molecule type" value="Genomic_DNA"/>
</dbReference>
<protein>
    <submittedName>
        <fullName evidence="2">Uncharacterized protein</fullName>
    </submittedName>
</protein>
<feature type="region of interest" description="Disordered" evidence="1">
    <location>
        <begin position="14"/>
        <end position="78"/>
    </location>
</feature>
<feature type="compositionally biased region" description="Acidic residues" evidence="1">
    <location>
        <begin position="61"/>
        <end position="78"/>
    </location>
</feature>
<organism evidence="2 3">
    <name type="scientific">Portunus trituberculatus</name>
    <name type="common">Swimming crab</name>
    <name type="synonym">Neptunus trituberculatus</name>
    <dbReference type="NCBI Taxonomy" id="210409"/>
    <lineage>
        <taxon>Eukaryota</taxon>
        <taxon>Metazoa</taxon>
        <taxon>Ecdysozoa</taxon>
        <taxon>Arthropoda</taxon>
        <taxon>Crustacea</taxon>
        <taxon>Multicrustacea</taxon>
        <taxon>Malacostraca</taxon>
        <taxon>Eumalacostraca</taxon>
        <taxon>Eucarida</taxon>
        <taxon>Decapoda</taxon>
        <taxon>Pleocyemata</taxon>
        <taxon>Brachyura</taxon>
        <taxon>Eubrachyura</taxon>
        <taxon>Portunoidea</taxon>
        <taxon>Portunidae</taxon>
        <taxon>Portuninae</taxon>
        <taxon>Portunus</taxon>
    </lineage>
</organism>
<accession>A0A5B7CZM6</accession>
<evidence type="ECO:0000313" key="2">
    <source>
        <dbReference type="EMBL" id="MPC13726.1"/>
    </source>
</evidence>
<gene>
    <name evidence="2" type="ORF">E2C01_006470</name>
</gene>
<name>A0A5B7CZM6_PORTR</name>
<dbReference type="AlphaFoldDB" id="A0A5B7CZM6"/>
<evidence type="ECO:0000313" key="3">
    <source>
        <dbReference type="Proteomes" id="UP000324222"/>
    </source>
</evidence>
<proteinExistence type="predicted"/>
<sequence>MDGWTLLWKLESIGGLGNIATPPRRKRPARPKPINHQRYCDAELHNDDDDDGNCSDGSVESSDEDGKEEEEEEEEEEN</sequence>
<feature type="compositionally biased region" description="Basic residues" evidence="1">
    <location>
        <begin position="23"/>
        <end position="35"/>
    </location>
</feature>